<feature type="compositionally biased region" description="Pro residues" evidence="1">
    <location>
        <begin position="127"/>
        <end position="145"/>
    </location>
</feature>
<feature type="compositionally biased region" description="Basic and acidic residues" evidence="1">
    <location>
        <begin position="107"/>
        <end position="124"/>
    </location>
</feature>
<proteinExistence type="predicted"/>
<gene>
    <name evidence="2" type="primary">Pst19</name>
</gene>
<evidence type="ECO:0000313" key="2">
    <source>
        <dbReference type="EMBL" id="AAK20739.1"/>
    </source>
</evidence>
<feature type="region of interest" description="Disordered" evidence="1">
    <location>
        <begin position="102"/>
        <end position="145"/>
    </location>
</feature>
<dbReference type="Gramene" id="TraesLAC1D03G00408320.1">
    <property type="protein sequence ID" value="TraesLAC1D03G00408320.1.CDS1"/>
    <property type="gene ID" value="TraesLAC1D03G00408320"/>
</dbReference>
<reference evidence="2" key="1">
    <citation type="journal article" date="2001" name="Plant Physiol.">
        <title>Molecular evolution of receptor-like kinase genes in hexaploid wheat. Independent evolution of orthologs after polyploidization and mechanisms of local rearrangements at paralogous loci.</title>
        <authorList>
            <person name="Feuillet C."/>
            <person name="Penger A."/>
            <person name="Gellner K."/>
            <person name="Mast A."/>
            <person name="Keller B."/>
        </authorList>
    </citation>
    <scope>NUCLEOTIDE SEQUENCE</scope>
</reference>
<dbReference type="Gramene" id="TraesNOR1D03G00415710.1">
    <property type="protein sequence ID" value="TraesNOR1D03G00415710.1.CDS1"/>
    <property type="gene ID" value="TraesNOR1D03G00415710"/>
</dbReference>
<dbReference type="AlphaFoldDB" id="Q9ATQ9"/>
<feature type="region of interest" description="Disordered" evidence="1">
    <location>
        <begin position="51"/>
        <end position="71"/>
    </location>
</feature>
<feature type="region of interest" description="Disordered" evidence="1">
    <location>
        <begin position="1"/>
        <end position="25"/>
    </location>
</feature>
<name>Q9ATQ9_WHEAT</name>
<sequence length="270" mass="28821">MSFHRSSSSGTGGDDGPSAWPSSLSKPETEELYRFGVLVPPGCRLPLDWKLDKDGYTTRGPSTTAEEKRTGSRCNIVGRHEFWDGKDYAAVISAFRLAESGVTPDLNGDRRHLLVPRPHPEARGRRAPPPPAPSPADPPAPPEVELPPEQVVLREDGDPDDTPGYLVALRASVAAAAAAAVREAAEQAAAIQAAAAIPPVVPQAEAAESSEEDVIDWDRLARSSDDNDDDGGSDGATEVIFSRLATARSGCFQKKDGSKYELCMKSFRFG</sequence>
<accession>Q9ATQ9</accession>
<dbReference type="Gramene" id="TraesJUL1D03G00411710.1">
    <property type="protein sequence ID" value="TraesJUL1D03G00411710.1.CDS1"/>
    <property type="gene ID" value="TraesJUL1D03G00411710"/>
</dbReference>
<dbReference type="EMBL" id="AF325196">
    <property type="protein sequence ID" value="AAK20739.1"/>
    <property type="molecule type" value="Genomic_DNA"/>
</dbReference>
<protein>
    <submittedName>
        <fullName evidence="2">PST19</fullName>
    </submittedName>
</protein>
<evidence type="ECO:0000256" key="1">
    <source>
        <dbReference type="SAM" id="MobiDB-lite"/>
    </source>
</evidence>
<organism evidence="2">
    <name type="scientific">Triticum aestivum</name>
    <name type="common">Wheat</name>
    <dbReference type="NCBI Taxonomy" id="4565"/>
    <lineage>
        <taxon>Eukaryota</taxon>
        <taxon>Viridiplantae</taxon>
        <taxon>Streptophyta</taxon>
        <taxon>Embryophyta</taxon>
        <taxon>Tracheophyta</taxon>
        <taxon>Spermatophyta</taxon>
        <taxon>Magnoliopsida</taxon>
        <taxon>Liliopsida</taxon>
        <taxon>Poales</taxon>
        <taxon>Poaceae</taxon>
        <taxon>BOP clade</taxon>
        <taxon>Pooideae</taxon>
        <taxon>Triticodae</taxon>
        <taxon>Triticeae</taxon>
        <taxon>Triticinae</taxon>
        <taxon>Triticum</taxon>
    </lineage>
</organism>